<comment type="similarity">
    <text evidence="2">Belongs to the YkuD family.</text>
</comment>
<dbReference type="SUPFAM" id="SSF141523">
    <property type="entry name" value="L,D-transpeptidase catalytic domain-like"/>
    <property type="match status" value="1"/>
</dbReference>
<dbReference type="Pfam" id="PF03734">
    <property type="entry name" value="YkuD"/>
    <property type="match status" value="1"/>
</dbReference>
<evidence type="ECO:0000256" key="4">
    <source>
        <dbReference type="ARBA" id="ARBA00022960"/>
    </source>
</evidence>
<dbReference type="InterPro" id="IPR052905">
    <property type="entry name" value="LD-transpeptidase_YkuD-like"/>
</dbReference>
<keyword evidence="6 7" id="KW-0961">Cell wall biogenesis/degradation</keyword>
<feature type="domain" description="L,D-TPase catalytic" evidence="8">
    <location>
        <begin position="347"/>
        <end position="530"/>
    </location>
</feature>
<dbReference type="SUPFAM" id="SSF47090">
    <property type="entry name" value="PGBD-like"/>
    <property type="match status" value="1"/>
</dbReference>
<dbReference type="InterPro" id="IPR005490">
    <property type="entry name" value="LD_TPept_cat_dom"/>
</dbReference>
<dbReference type="Pfam" id="PF20142">
    <property type="entry name" value="Scaffold"/>
    <property type="match status" value="1"/>
</dbReference>
<accession>A0ABT1N2Y8</accession>
<gene>
    <name evidence="9" type="ORF">NHN17_13665</name>
</gene>
<feature type="active site" description="Nucleophile" evidence="7">
    <location>
        <position position="500"/>
    </location>
</feature>
<dbReference type="Gene3D" id="2.40.440.10">
    <property type="entry name" value="L,D-transpeptidase catalytic domain-like"/>
    <property type="match status" value="1"/>
</dbReference>
<keyword evidence="5 7" id="KW-0573">Peptidoglycan synthesis</keyword>
<proteinExistence type="inferred from homology"/>
<evidence type="ECO:0000256" key="1">
    <source>
        <dbReference type="ARBA" id="ARBA00004752"/>
    </source>
</evidence>
<comment type="pathway">
    <text evidence="1 7">Cell wall biogenesis; peptidoglycan biosynthesis.</text>
</comment>
<dbReference type="PANTHER" id="PTHR41533">
    <property type="entry name" value="L,D-TRANSPEPTIDASE HI_1667-RELATED"/>
    <property type="match status" value="1"/>
</dbReference>
<dbReference type="EMBL" id="JANEYT010000029">
    <property type="protein sequence ID" value="MCQ1059101.1"/>
    <property type="molecule type" value="Genomic_DNA"/>
</dbReference>
<protein>
    <submittedName>
        <fullName evidence="9">L,D-transpeptidase family protein</fullName>
    </submittedName>
</protein>
<dbReference type="CDD" id="cd16913">
    <property type="entry name" value="YkuD_like"/>
    <property type="match status" value="1"/>
</dbReference>
<evidence type="ECO:0000259" key="8">
    <source>
        <dbReference type="PROSITE" id="PS52029"/>
    </source>
</evidence>
<dbReference type="PANTHER" id="PTHR41533:SF1">
    <property type="entry name" value="L,D-TRANSPEPTIDASE YCBB-RELATED"/>
    <property type="match status" value="1"/>
</dbReference>
<evidence type="ECO:0000313" key="9">
    <source>
        <dbReference type="EMBL" id="MCQ1059101.1"/>
    </source>
</evidence>
<dbReference type="InterPro" id="IPR036365">
    <property type="entry name" value="PGBD-like_sf"/>
</dbReference>
<sequence>MNCSDRSPNRFNVLLCSLTLTLGGQVQAQSVVNTEYAALVSPSDVTRKYSSQRTQAADRSMMKRSLLDLSLLKSINLSSGQTLCGVTQTGLCFTEEVKRIYTANGYMPLWRENFLREALNVRVRSLAYSGLISGLELRLSELAQLEQQPDARAYDILATDTYLLYEALTRQLYAEPSMMFRHQTLSLKSDTEMDRLPGSVLGAVHNSSFLASRLVGRQDQFDLVQRALEQVEHFKQLPSHNYQAHGRQLIKQDKVVPNGLAMIEVLNSYGDLSDEEFYRLKAEPTLTNSGVLNQAIRRFQKRNGLEADGIIGPATTRQIALPYNEVARLLALNLYRSQLGATGDDRPSIRVNIPDYRLQITHNKEVVFESKVIVGRTARPTNLFSSSMNIMVVNPRWNVPETIKKKDVIPGMKASPDYLQRKNLTMIRSWRDRTAISPELVEWSNVNPHTFPYEFMQKPGRGNALGNVKFLMPNDYSIYLHDTPSRGLFNKTKRNLSSGCVRVEKAAELAEYVLDYQQRPSWRNYQQLVSDRRTDTITLPRKIDVDVTYVTAWVDENDQLQLREDIYGYDRPIKRPVKLKYSTVKNYRQ</sequence>
<dbReference type="PROSITE" id="PS52029">
    <property type="entry name" value="LD_TPASE"/>
    <property type="match status" value="1"/>
</dbReference>
<evidence type="ECO:0000256" key="3">
    <source>
        <dbReference type="ARBA" id="ARBA00022679"/>
    </source>
</evidence>
<name>A0ABT1N2Y8_9GAMM</name>
<evidence type="ECO:0000256" key="2">
    <source>
        <dbReference type="ARBA" id="ARBA00005992"/>
    </source>
</evidence>
<dbReference type="RefSeq" id="WP_255043131.1">
    <property type="nucleotide sequence ID" value="NZ_JANEYT010000029.1"/>
</dbReference>
<keyword evidence="3" id="KW-0808">Transferase</keyword>
<organism evidence="9 10">
    <name type="scientific">Photobacterium pectinilyticum</name>
    <dbReference type="NCBI Taxonomy" id="2906793"/>
    <lineage>
        <taxon>Bacteria</taxon>
        <taxon>Pseudomonadati</taxon>
        <taxon>Pseudomonadota</taxon>
        <taxon>Gammaproteobacteria</taxon>
        <taxon>Vibrionales</taxon>
        <taxon>Vibrionaceae</taxon>
        <taxon>Photobacterium</taxon>
    </lineage>
</organism>
<dbReference type="Gene3D" id="1.10.101.10">
    <property type="entry name" value="PGBD-like superfamily/PGBD"/>
    <property type="match status" value="1"/>
</dbReference>
<evidence type="ECO:0000256" key="7">
    <source>
        <dbReference type="PROSITE-ProRule" id="PRU01373"/>
    </source>
</evidence>
<comment type="caution">
    <text evidence="9">The sequence shown here is derived from an EMBL/GenBank/DDBJ whole genome shotgun (WGS) entry which is preliminary data.</text>
</comment>
<evidence type="ECO:0000256" key="5">
    <source>
        <dbReference type="ARBA" id="ARBA00022984"/>
    </source>
</evidence>
<keyword evidence="4 7" id="KW-0133">Cell shape</keyword>
<keyword evidence="10" id="KW-1185">Reference proteome</keyword>
<evidence type="ECO:0000256" key="6">
    <source>
        <dbReference type="ARBA" id="ARBA00023316"/>
    </source>
</evidence>
<evidence type="ECO:0000313" key="10">
    <source>
        <dbReference type="Proteomes" id="UP001524460"/>
    </source>
</evidence>
<dbReference type="InterPro" id="IPR036366">
    <property type="entry name" value="PGBDSf"/>
</dbReference>
<dbReference type="InterPro" id="IPR045380">
    <property type="entry name" value="LD_TPept_scaffold_dom"/>
</dbReference>
<dbReference type="Proteomes" id="UP001524460">
    <property type="component" value="Unassembled WGS sequence"/>
</dbReference>
<dbReference type="InterPro" id="IPR002477">
    <property type="entry name" value="Peptidoglycan-bd-like"/>
</dbReference>
<dbReference type="Pfam" id="PF01471">
    <property type="entry name" value="PG_binding_1"/>
    <property type="match status" value="1"/>
</dbReference>
<feature type="active site" description="Proton donor/acceptor" evidence="7">
    <location>
        <position position="481"/>
    </location>
</feature>
<reference evidence="9 10" key="1">
    <citation type="submission" date="2022-07" db="EMBL/GenBank/DDBJ databases">
        <title>Photobacterium pectinilyticum sp. nov., a marine bacterium isolated from surface seawater of Qingdao offshore.</title>
        <authorList>
            <person name="Wang X."/>
        </authorList>
    </citation>
    <scope>NUCLEOTIDE SEQUENCE [LARGE SCALE GENOMIC DNA]</scope>
    <source>
        <strain evidence="9 10">ZSDE20</strain>
    </source>
</reference>
<dbReference type="InterPro" id="IPR038063">
    <property type="entry name" value="Transpep_catalytic_dom"/>
</dbReference>